<proteinExistence type="predicted"/>
<feature type="domain" description="Uncharacterized protein TP-0789" evidence="2">
    <location>
        <begin position="77"/>
        <end position="265"/>
    </location>
</feature>
<dbReference type="Pfam" id="PF17131">
    <property type="entry name" value="LolA_like"/>
    <property type="match status" value="1"/>
</dbReference>
<dbReference type="CDD" id="cd16329">
    <property type="entry name" value="LolA_like"/>
    <property type="match status" value="1"/>
</dbReference>
<dbReference type="Proteomes" id="UP000016646">
    <property type="component" value="Unassembled WGS sequence"/>
</dbReference>
<name>U1FPD9_TRESO</name>
<evidence type="ECO:0000313" key="3">
    <source>
        <dbReference type="EMBL" id="ERF61361.1"/>
    </source>
</evidence>
<comment type="caution">
    <text evidence="3">The sequence shown here is derived from an EMBL/GenBank/DDBJ whole genome shotgun (WGS) entry which is preliminary data.</text>
</comment>
<dbReference type="eggNOG" id="COG2834">
    <property type="taxonomic scope" value="Bacteria"/>
</dbReference>
<dbReference type="RefSeq" id="WP_021329663.1">
    <property type="nucleotide sequence ID" value="NZ_AUZJ01000013.1"/>
</dbReference>
<evidence type="ECO:0000256" key="1">
    <source>
        <dbReference type="SAM" id="SignalP"/>
    </source>
</evidence>
<evidence type="ECO:0000313" key="6">
    <source>
        <dbReference type="Proteomes" id="UP000016646"/>
    </source>
</evidence>
<dbReference type="PATRIC" id="fig|1125725.3.peg.572"/>
<dbReference type="EMBL" id="AUZJ01000013">
    <property type="protein sequence ID" value="ERF61361.1"/>
    <property type="molecule type" value="Genomic_DNA"/>
</dbReference>
<dbReference type="Proteomes" id="UP000016412">
    <property type="component" value="Unassembled WGS sequence"/>
</dbReference>
<organism evidence="3 5">
    <name type="scientific">Treponema socranskii subsp. socranskii VPI DR56BR1116 = ATCC 35536</name>
    <dbReference type="NCBI Taxonomy" id="1125725"/>
    <lineage>
        <taxon>Bacteria</taxon>
        <taxon>Pseudomonadati</taxon>
        <taxon>Spirochaetota</taxon>
        <taxon>Spirochaetia</taxon>
        <taxon>Spirochaetales</taxon>
        <taxon>Treponemataceae</taxon>
        <taxon>Treponema</taxon>
    </lineage>
</organism>
<dbReference type="InterPro" id="IPR033399">
    <property type="entry name" value="TP_0789-like"/>
</dbReference>
<gene>
    <name evidence="4" type="ORF">HMPREF0860_0824</name>
    <name evidence="3" type="ORF">HMPREF1325_2130</name>
</gene>
<evidence type="ECO:0000313" key="4">
    <source>
        <dbReference type="EMBL" id="ERK04477.1"/>
    </source>
</evidence>
<accession>U1FPD9</accession>
<dbReference type="STRING" id="1125725.HMPREF1325_2130"/>
<dbReference type="Gene3D" id="2.50.20.10">
    <property type="entry name" value="Lipoprotein localisation LolA/LolB/LppX"/>
    <property type="match status" value="1"/>
</dbReference>
<evidence type="ECO:0000259" key="2">
    <source>
        <dbReference type="Pfam" id="PF17131"/>
    </source>
</evidence>
<dbReference type="AlphaFoldDB" id="U1FPD9"/>
<dbReference type="OrthoDB" id="9803781at2"/>
<sequence length="269" mass="30603">MKRIEKLLKRAAVFFAVGACVFAAAAQDLSGYDIMKRARDADTGKTGTYTATMTLVNKTGNQRVREIVYYTKDYGDNDKTVIVFRTPKDVAGVGYLMWEYDEKADGTKKDSDNWLYMPAMKKVRRISGSESGGDFMGTDFTYDDMGDRALSKDTFAVLASETVDGFDCWKIECAAKDKTEKNPRRIVWIRKDNFKLLKSEYYDRQNALQRKLECTNIEKIDGIWTIGKMTMVNVRTNHSTVIEMKDVHYNIPINDSVFTVASLERGAIK</sequence>
<feature type="chain" id="PRO_5004611942" evidence="1">
    <location>
        <begin position="26"/>
        <end position="269"/>
    </location>
</feature>
<keyword evidence="6" id="KW-1185">Reference proteome</keyword>
<keyword evidence="1" id="KW-0732">Signal</keyword>
<dbReference type="EMBL" id="AVQI01000020">
    <property type="protein sequence ID" value="ERK04477.1"/>
    <property type="molecule type" value="Genomic_DNA"/>
</dbReference>
<evidence type="ECO:0000313" key="5">
    <source>
        <dbReference type="Proteomes" id="UP000016412"/>
    </source>
</evidence>
<feature type="signal peptide" evidence="1">
    <location>
        <begin position="1"/>
        <end position="25"/>
    </location>
</feature>
<reference evidence="5 6" key="1">
    <citation type="submission" date="2013-08" db="EMBL/GenBank/DDBJ databases">
        <authorList>
            <person name="Durkin A.S."/>
            <person name="Haft D.R."/>
            <person name="McCorrison J."/>
            <person name="Torralba M."/>
            <person name="Gillis M."/>
            <person name="Haft D.H."/>
            <person name="Methe B."/>
            <person name="Sutton G."/>
            <person name="Nelson K.E."/>
        </authorList>
    </citation>
    <scope>NUCLEOTIDE SEQUENCE [LARGE SCALE GENOMIC DNA]</scope>
    <source>
        <strain evidence="4 6">ATCC 35536</strain>
        <strain evidence="3 5">VPI DR56BR1116</strain>
    </source>
</reference>
<protein>
    <submittedName>
        <fullName evidence="3">PF07044 domain protein</fullName>
    </submittedName>
</protein>